<organism evidence="1 2">
    <name type="scientific">Asaia siamensis</name>
    <dbReference type="NCBI Taxonomy" id="110479"/>
    <lineage>
        <taxon>Bacteria</taxon>
        <taxon>Pseudomonadati</taxon>
        <taxon>Pseudomonadota</taxon>
        <taxon>Alphaproteobacteria</taxon>
        <taxon>Acetobacterales</taxon>
        <taxon>Acetobacteraceae</taxon>
        <taxon>Asaia</taxon>
    </lineage>
</organism>
<sequence length="633" mass="70969">MTSFQCRMTNGERVICTISKVVTEHQTVLCLDSENLTLSHRAPQDASRQTLAMRWSCAPGLLLLVTANGEWPEAGSAFQRGGWTPEFALLSAIRQQGEKMALKGFGHPNFLTAEIDTGRIFTDRTAVSDWERFTLVPVELPANARWDDFATQFAAILQGRKSSEQLLDALLECPPSFHPALLDLLGDLLTAEALQAFATLFVSDLTRQDNPITQKCARLLFSLPTAKWLAEGFGRLNDFRQGRRLAMQRADASFDFMGFKENMRGKSVHCRGAGLLSAARRAIAPTRTLALLATARDEGLYLLEWIAHHRRIGVEQFFIYTNDLTDGSDAMLRALAAAGEIIWIDNSGAAPGRINMQDKAYDHALMILPEILDYRWCLVVDLDEVVLPGADVDYCLPPLLADREREGAEAIAMSWRVLTPNGHLTWAPGLSAERFVETETHPLIKTVFRTNLFSGASAHHPTSRERALVSYMTIDGERQKSCDLTDHDINFAAKPTINASICHYHVRSLEEYVWKFARGENDNSGVLKDKHFRYNNPGIFDLFTTRFSLDGPKPGRVLADDIHRGMRRLLAIPGVAAAQAEIESRFLSQSVAFVEQSAQIMQNDDRIAADVRERWCALVDEWRELRGHKREMI</sequence>
<dbReference type="Proteomes" id="UP000637769">
    <property type="component" value="Unassembled WGS sequence"/>
</dbReference>
<keyword evidence="2" id="KW-1185">Reference proteome</keyword>
<name>A0ABQ1LB41_9PROT</name>
<evidence type="ECO:0000313" key="1">
    <source>
        <dbReference type="EMBL" id="GGC21130.1"/>
    </source>
</evidence>
<comment type="caution">
    <text evidence="1">The sequence shown here is derived from an EMBL/GenBank/DDBJ whole genome shotgun (WGS) entry which is preliminary data.</text>
</comment>
<reference evidence="2" key="1">
    <citation type="journal article" date="2019" name="Int. J. Syst. Evol. Microbiol.">
        <title>The Global Catalogue of Microorganisms (GCM) 10K type strain sequencing project: providing services to taxonomists for standard genome sequencing and annotation.</title>
        <authorList>
            <consortium name="The Broad Institute Genomics Platform"/>
            <consortium name="The Broad Institute Genome Sequencing Center for Infectious Disease"/>
            <person name="Wu L."/>
            <person name="Ma J."/>
        </authorList>
    </citation>
    <scope>NUCLEOTIDE SEQUENCE [LARGE SCALE GENOMIC DNA]</scope>
    <source>
        <strain evidence="2">CCM 7132</strain>
    </source>
</reference>
<dbReference type="RefSeq" id="WP_188424883.1">
    <property type="nucleotide sequence ID" value="NZ_BMCH01000001.1"/>
</dbReference>
<dbReference type="EMBL" id="BMCH01000001">
    <property type="protein sequence ID" value="GGC21130.1"/>
    <property type="molecule type" value="Genomic_DNA"/>
</dbReference>
<proteinExistence type="predicted"/>
<dbReference type="Pfam" id="PF13704">
    <property type="entry name" value="Glyco_tranf_2_4"/>
    <property type="match status" value="1"/>
</dbReference>
<protein>
    <recommendedName>
        <fullName evidence="3">Glycosyl transferase family 2</fullName>
    </recommendedName>
</protein>
<accession>A0ABQ1LB41</accession>
<gene>
    <name evidence="1" type="ORF">GCM10007207_02940</name>
</gene>
<evidence type="ECO:0000313" key="2">
    <source>
        <dbReference type="Proteomes" id="UP000637769"/>
    </source>
</evidence>
<evidence type="ECO:0008006" key="3">
    <source>
        <dbReference type="Google" id="ProtNLM"/>
    </source>
</evidence>